<organism evidence="6 7">
    <name type="scientific">Rhizobium halophytocola</name>
    <dbReference type="NCBI Taxonomy" id="735519"/>
    <lineage>
        <taxon>Bacteria</taxon>
        <taxon>Pseudomonadati</taxon>
        <taxon>Pseudomonadota</taxon>
        <taxon>Alphaproteobacteria</taxon>
        <taxon>Hyphomicrobiales</taxon>
        <taxon>Rhizobiaceae</taxon>
        <taxon>Rhizobium/Agrobacterium group</taxon>
        <taxon>Rhizobium</taxon>
    </lineage>
</organism>
<keyword evidence="7" id="KW-1185">Reference proteome</keyword>
<evidence type="ECO:0000313" key="7">
    <source>
        <dbReference type="Proteomes" id="UP000759443"/>
    </source>
</evidence>
<dbReference type="Proteomes" id="UP000759443">
    <property type="component" value="Unassembled WGS sequence"/>
</dbReference>
<dbReference type="RefSeq" id="WP_209943900.1">
    <property type="nucleotide sequence ID" value="NZ_JAGGJU010000004.1"/>
</dbReference>
<dbReference type="InterPro" id="IPR036280">
    <property type="entry name" value="Multihaem_cyt_sf"/>
</dbReference>
<evidence type="ECO:0000256" key="2">
    <source>
        <dbReference type="ARBA" id="ARBA00023004"/>
    </source>
</evidence>
<evidence type="ECO:0000259" key="5">
    <source>
        <dbReference type="PROSITE" id="PS51007"/>
    </source>
</evidence>
<feature type="chain" id="PRO_5046581712" evidence="4">
    <location>
        <begin position="29"/>
        <end position="793"/>
    </location>
</feature>
<evidence type="ECO:0000313" key="6">
    <source>
        <dbReference type="EMBL" id="MBP1850277.1"/>
    </source>
</evidence>
<gene>
    <name evidence="6" type="ORF">J2Z17_001711</name>
</gene>
<dbReference type="InterPro" id="IPR009056">
    <property type="entry name" value="Cyt_c-like_dom"/>
</dbReference>
<keyword evidence="3" id="KW-0349">Heme</keyword>
<evidence type="ECO:0000256" key="1">
    <source>
        <dbReference type="ARBA" id="ARBA00022723"/>
    </source>
</evidence>
<keyword evidence="2 3" id="KW-0408">Iron</keyword>
<feature type="signal peptide" evidence="4">
    <location>
        <begin position="1"/>
        <end position="28"/>
    </location>
</feature>
<protein>
    <submittedName>
        <fullName evidence="6">Cytochrome c5</fullName>
    </submittedName>
</protein>
<keyword evidence="4" id="KW-0732">Signal</keyword>
<dbReference type="PROSITE" id="PS51007">
    <property type="entry name" value="CYTC"/>
    <property type="match status" value="1"/>
</dbReference>
<dbReference type="EMBL" id="JAGGJU010000004">
    <property type="protein sequence ID" value="MBP1850277.1"/>
    <property type="molecule type" value="Genomic_DNA"/>
</dbReference>
<accession>A0ABS4DX58</accession>
<sequence>MNSVCRHLSYLVIAVLTGLAFSPGDAHAQASPAPALRIDPARRAVDQTDPIAFAAYGKLFDARGKQIEVTPEFMRRALDFYIERFSVSAARSARAALDDRRGKIAEAFGDDDMVQKFLLLEFLSNSLTGPEQARLEVRSHVLRRQWYEGLFGIERYRKEVDARTNLPFTVKDAAERLGMLTKATTASGREYLAECRKAEVPIPPDWGSSQWKHVGDLTTNFLGLGNPAEVWRWDSASPKGLCVALPRVSGSNISALGIICLGTQSSNACFFDAANVPVGDKKPISDFLGGADLFNGVCTDCHAGENPYVVHPGGPLDMRPDNHAVNFYTPLIKPSWPQNPGPFSLLGMVPINPLPPVSDSSCLTCHSQGDAGRFPDILALNAWAGGESSYCRTILKSAIGNTMPGPGSSYDKHVQAIFAFCGQQTPQQGDVPVPDTKDNPDVVSPPLVLGPLYACVDMVEVAGGIYGAKLTVSVNGNPQPAVTVTTPSKTMVKVATLIAGDQVTAVQDKDGVVSDPSFPPVDVIDHTVAYPSGLPTPVIDPTKIHECGHVIAVRHVRGAQVTVFTNGGSPATYSSGGDWSNLPPAIRPFVLGDKYTAQQALCTDTSGTSGPETAVSEPSPLPVPKMEQPIAGQPIVHVSNLAEGALTTVDENSAGTVNTFSTAVTWNPEVDVASVLGRPILPGDKFVIVSKLCDATKVEIPPARGCERLDPPAIATPLVGQNFVTVTSAAAGARILVYDAALTEIGDGSGMVVGLTRPIKVGDVLTVIQRLEKCTSSKAYQTGVVCASTKSCG</sequence>
<feature type="domain" description="Cytochrome c" evidence="5">
    <location>
        <begin position="285"/>
        <end position="425"/>
    </location>
</feature>
<name>A0ABS4DX58_9HYPH</name>
<evidence type="ECO:0000256" key="4">
    <source>
        <dbReference type="SAM" id="SignalP"/>
    </source>
</evidence>
<dbReference type="SUPFAM" id="SSF48695">
    <property type="entry name" value="Multiheme cytochromes"/>
    <property type="match status" value="1"/>
</dbReference>
<evidence type="ECO:0000256" key="3">
    <source>
        <dbReference type="PROSITE-ProRule" id="PRU00433"/>
    </source>
</evidence>
<reference evidence="6 7" key="1">
    <citation type="submission" date="2021-03" db="EMBL/GenBank/DDBJ databases">
        <title>Genomic Encyclopedia of Type Strains, Phase IV (KMG-IV): sequencing the most valuable type-strain genomes for metagenomic binning, comparative biology and taxonomic classification.</title>
        <authorList>
            <person name="Goeker M."/>
        </authorList>
    </citation>
    <scope>NUCLEOTIDE SEQUENCE [LARGE SCALE GENOMIC DNA]</scope>
    <source>
        <strain evidence="6 7">DSM 21600</strain>
    </source>
</reference>
<comment type="caution">
    <text evidence="6">The sequence shown here is derived from an EMBL/GenBank/DDBJ whole genome shotgun (WGS) entry which is preliminary data.</text>
</comment>
<proteinExistence type="predicted"/>
<keyword evidence="1 3" id="KW-0479">Metal-binding</keyword>